<dbReference type="OrthoDB" id="2121618at2759"/>
<accession>A0A813M571</accession>
<proteinExistence type="predicted"/>
<dbReference type="InterPro" id="IPR016024">
    <property type="entry name" value="ARM-type_fold"/>
</dbReference>
<dbReference type="InterPro" id="IPR031440">
    <property type="entry name" value="DUF4670"/>
</dbReference>
<name>A0A813M571_9BILA</name>
<keyword evidence="1" id="KW-0175">Coiled coil</keyword>
<organism evidence="3 4">
    <name type="scientific">Brachionus calyciflorus</name>
    <dbReference type="NCBI Taxonomy" id="104777"/>
    <lineage>
        <taxon>Eukaryota</taxon>
        <taxon>Metazoa</taxon>
        <taxon>Spiralia</taxon>
        <taxon>Gnathifera</taxon>
        <taxon>Rotifera</taxon>
        <taxon>Eurotatoria</taxon>
        <taxon>Monogononta</taxon>
        <taxon>Pseudotrocha</taxon>
        <taxon>Ploima</taxon>
        <taxon>Brachionidae</taxon>
        <taxon>Brachionus</taxon>
    </lineage>
</organism>
<evidence type="ECO:0000313" key="4">
    <source>
        <dbReference type="Proteomes" id="UP000663879"/>
    </source>
</evidence>
<protein>
    <submittedName>
        <fullName evidence="3">Uncharacterized protein</fullName>
    </submittedName>
</protein>
<sequence>MLDMTSYYNATEKLPKNPNTNLSNLTKGIGEVSNEEKKYEILVDETDDKDLYINQGRKKSAFNSKKEINLPKTFTTKKGALILYSEELVTKKLNDDMPLSGRYQNDTNESLDNFLSDDIPFKTVNDLQKNVLFYGLNKNNKLPIIPKSESKLEQPTSPTLLDRNYLSILNMSTKNLMSKSELDESILKFEDASDLSLKRINRGYSARRYLRNLTKNWDQDLLDTFISDGKLNENTVYEKNMKTTRKKRAEDDLTMLPQAYTFDQSWVSTAIDMRSFKILKVTDQTAPKEDAFTFKLDQKQKEIDSKTHDDPIKIFNPKEEEISYKSLDQNEKQKVLSELLFHSVLNNINKHRIGDLNNPNLTYSKEGGPKQTDKIEIHIKNFPEIVFNENPSPYEEIAEPLNSEKINSESEPIGKIEKINDLSQPKQKTTLEPIYMFGRYSGASWVNKKQSDKQTNTKANLIDELKSESKLMKPNSKIRSDHAKKEITTTEDTNKKSNDLIKEITSTETHVDNLNSDEFKSKSKLSFHKNRKKSIHQEQVEAHNKHKFDSELIQQEFKTIDQMFDIATEEFALIEESNMSLRRESLEHVELNQDTLQEFYLDEVRSTKEGFALEDSSIGTFNESLQRVKSASTMRSDGKIKSILKQEKPRDNNNKIEKNSLKNEVKFEKINEKEDFNNNSKIDNSNVFINQRIQDKDAKISKYLSDNKPSIVPRTIKTNGDLEQQSVRIITVNNKKKTYRVDPKIMKDMEHYGFKKFEKFDKKYDSQRQAKIKYLENYTNTTSENKENIIKNHSPESNLIENSTISFKLNDKSDLKWDSQHQVDDENTRKNYKESLDESKQIIKETLQRPIKPKIESIQEQTKLPKLKFLKSQDFSQSSLSDFSYNTFPNRQQQQQQQRLTTDYSNDSEYARVEMVRLKPKQIVLLTESEKLKKLPSPPVRSQTPDFNFNFTNDTYNPKKYDYSNILFKETTQQKKHDPNVIKQTSFKGLPSADFRYQGTTTSRVEAERQNNFSKARGDNFTKRTINWSGGDFDPREFFMLWSYESPPAPIVVDKTFADSLRKYAEFIAKNVLNNTHAGMCLSDDVKRALRANLERLKQAIAQGKISQEVLDEYKNIFKQVLAKAMKRKDLENVEIDDDILMKLLELPARAFEVFIDPITGKESLRIKPAFLKEQSKVIRSIVTEKTLSKDDFDVYIDPKTGEKKIKLKLDVAKKLGIPEGSEDLVEVTIDENGNQVLRLKNGARNVTIGDTVYELVTDENGKQILKMTTKQKVGDEKLDDILRLADNMSPEAKHRYLQDLLKTGGEKMNDQIRKKLIDEMLKNAENLSSEAKENFLKDLMVNLVNELPPDVAKKVLSDIMNSTDSINTELKEQMIKNLLNDLNDLPEELKEQTLKELINHMDNLSSEVKNNLLQDILTRVEESGGLGGNSSNDLRNQVLKEMLKNSQNLDEETRNKILHQVLDKITADGEGDVPQVVLEELVKQMYNLPDTIKSKVLTEVTKNLENGNLDSHVLAELLKHSENLAPELLEAIIKNSDKMEADTLKELVKNLDKLPDDLKNEMIGKMLNNLDDMDSGVKQELLKELMLNPSLIENEELRDKVMKDILSTLKSEDVLKETENMTAEQKNQYLQDLLKHAGDLSEETRQQIIGLLIKNAENLDQETKNNFLKDLIENMKDLPPDIASKVLIDLMKNTESLDADLKQKMIENLLDNIDDLPDELKQQTLSELAKNLDDLSAEQKEEIFKTILNNLDSLPEDLRQETFKALIDNMNNLSSDQKNNLLQEILQKFDDDEDDDENSENNKLKKRLKNEVLKEIVKNSQNLDEEQRVKILRDVMEKLKPGEDVPDSLMNELVKQMDSLPDEIKSTVLDELKKSIEKGNISGDVLEQMMKNPNNLPKDLLQKVIENIQQLAPEALKKFVENLDTLPEDLKNKAVQDMLKNIDNMDPTVKKNLLKELVSKPNLIKDKKVMEKAILDIVDNLEYMPENVKKDMLKDIAKNINNLTGNVKEKIMKEVFKNLKNTNDETREEIMKQLMKKMGADELEKWLLNSDLPDEFKEKILADIEKIRNAGDDLLNSDDEEELQGLSGEERAVRKRQLIDKRKQIKEHEDELKPKPEIKRNLDWLQKNKENLLKDFEIDAENPDKKLSEDQIEFVRAFNKLSDEEKNKLLETMSEEERQVFTKLTEQYQDLRQKELQDALHEAKNLAIQKLREKLALQKRLEFINFLKLESRMFEFAQQISRAFVFSYLEMLQWIEITF</sequence>
<evidence type="ECO:0000256" key="2">
    <source>
        <dbReference type="SAM" id="MobiDB-lite"/>
    </source>
</evidence>
<dbReference type="InterPro" id="IPR011989">
    <property type="entry name" value="ARM-like"/>
</dbReference>
<comment type="caution">
    <text evidence="3">The sequence shown here is derived from an EMBL/GenBank/DDBJ whole genome shotgun (WGS) entry which is preliminary data.</text>
</comment>
<dbReference type="EMBL" id="CAJNOC010000137">
    <property type="protein sequence ID" value="CAF0718314.1"/>
    <property type="molecule type" value="Genomic_DNA"/>
</dbReference>
<evidence type="ECO:0000256" key="1">
    <source>
        <dbReference type="SAM" id="Coils"/>
    </source>
</evidence>
<dbReference type="Proteomes" id="UP000663879">
    <property type="component" value="Unassembled WGS sequence"/>
</dbReference>
<dbReference type="Gene3D" id="1.25.10.10">
    <property type="entry name" value="Leucine-rich Repeat Variant"/>
    <property type="match status" value="1"/>
</dbReference>
<dbReference type="PANTHER" id="PTHR21937:SF5">
    <property type="entry name" value="GENE 973-RELATED"/>
    <property type="match status" value="1"/>
</dbReference>
<dbReference type="PANTHER" id="PTHR21937">
    <property type="entry name" value="CCDC66 DOMAIN-CONTAINING PROTEIN"/>
    <property type="match status" value="1"/>
</dbReference>
<feature type="coiled-coil region" evidence="1">
    <location>
        <begin position="1376"/>
        <end position="1408"/>
    </location>
</feature>
<feature type="coiled-coil region" evidence="1">
    <location>
        <begin position="2160"/>
        <end position="2195"/>
    </location>
</feature>
<evidence type="ECO:0000313" key="3">
    <source>
        <dbReference type="EMBL" id="CAF0718314.1"/>
    </source>
</evidence>
<dbReference type="SUPFAM" id="SSF48371">
    <property type="entry name" value="ARM repeat"/>
    <property type="match status" value="1"/>
</dbReference>
<feature type="region of interest" description="Disordered" evidence="2">
    <location>
        <begin position="881"/>
        <end position="903"/>
    </location>
</feature>
<keyword evidence="4" id="KW-1185">Reference proteome</keyword>
<gene>
    <name evidence="3" type="ORF">OXX778_LOCUS1938</name>
</gene>
<reference evidence="3" key="1">
    <citation type="submission" date="2021-02" db="EMBL/GenBank/DDBJ databases">
        <authorList>
            <person name="Nowell W R."/>
        </authorList>
    </citation>
    <scope>NUCLEOTIDE SEQUENCE</scope>
    <source>
        <strain evidence="3">Ploen Becks lab</strain>
    </source>
</reference>